<evidence type="ECO:0000256" key="3">
    <source>
        <dbReference type="RuleBase" id="RU000363"/>
    </source>
</evidence>
<dbReference type="AlphaFoldDB" id="A0A4Q9V2J2"/>
<dbReference type="Gene3D" id="3.40.50.720">
    <property type="entry name" value="NAD(P)-binding Rossmann-like Domain"/>
    <property type="match status" value="1"/>
</dbReference>
<dbReference type="RefSeq" id="WP_131279379.1">
    <property type="nucleotide sequence ID" value="NZ_JBHSLR010000009.1"/>
</dbReference>
<evidence type="ECO:0000313" key="5">
    <source>
        <dbReference type="Proteomes" id="UP000293036"/>
    </source>
</evidence>
<accession>A0A4Q9V2J2</accession>
<name>A0A4Q9V2J2_9ACTO</name>
<dbReference type="PANTHER" id="PTHR44196">
    <property type="entry name" value="DEHYDROGENASE/REDUCTASE SDR FAMILY MEMBER 7B"/>
    <property type="match status" value="1"/>
</dbReference>
<keyword evidence="2" id="KW-0560">Oxidoreductase</keyword>
<dbReference type="EMBL" id="SJDT01000001">
    <property type="protein sequence ID" value="TBW23818.1"/>
    <property type="molecule type" value="Genomic_DNA"/>
</dbReference>
<dbReference type="GO" id="GO:0016491">
    <property type="term" value="F:oxidoreductase activity"/>
    <property type="evidence" value="ECO:0007669"/>
    <property type="project" value="UniProtKB-KW"/>
</dbReference>
<dbReference type="PRINTS" id="PR00080">
    <property type="entry name" value="SDRFAMILY"/>
</dbReference>
<protein>
    <submittedName>
        <fullName evidence="4">SDR family NAD(P)-dependent oxidoreductase</fullName>
    </submittedName>
</protein>
<reference evidence="4 5" key="1">
    <citation type="submission" date="2019-02" db="EMBL/GenBank/DDBJ databases">
        <title>Arcanobacterium bovis sp. nov., isolated from the milk of a cow with mastitis.</title>
        <authorList>
            <person name="Sammra O."/>
            <person name="Foster G."/>
            <person name="Hassan A."/>
            <person name="Alssahen M."/>
            <person name="Laemmler C."/>
            <person name="Borowiak M."/>
            <person name="Malorny B."/>
            <person name="Abdulmawjood A."/>
        </authorList>
    </citation>
    <scope>NUCLEOTIDE SEQUENCE [LARGE SCALE GENOMIC DNA]</scope>
    <source>
        <strain evidence="4 5">C605018/01/1</strain>
    </source>
</reference>
<evidence type="ECO:0000256" key="1">
    <source>
        <dbReference type="ARBA" id="ARBA00006484"/>
    </source>
</evidence>
<sequence length="271" mass="28516">MHTNLSHNNGANEQLLTGRALVTGGTSGMGLAFAKALASKGVDLVLVARDVERLERTAQELTERFGIGVQTLVADLANAQGVANVKERLIADADPVNILINNAGSGLYSKLASTDYSDILRGAQVMGLAPMELGGAAAAVMRERGSGLILTTVSVSALVPMGAYSAIKALVKTWSDSLSVELQGSGVQVVTFMPGWVHTEFHQRTGVSNKSLPNWVWMEADAVVAEALDAAVAGKTTATPSKRFKVISFLAKHAPQAAVRKAVKKLNKGRR</sequence>
<dbReference type="OrthoDB" id="9797538at2"/>
<dbReference type="SUPFAM" id="SSF51735">
    <property type="entry name" value="NAD(P)-binding Rossmann-fold domains"/>
    <property type="match status" value="1"/>
</dbReference>
<organism evidence="4 5">
    <name type="scientific">Arcanobacterium bovis</name>
    <dbReference type="NCBI Taxonomy" id="2529275"/>
    <lineage>
        <taxon>Bacteria</taxon>
        <taxon>Bacillati</taxon>
        <taxon>Actinomycetota</taxon>
        <taxon>Actinomycetes</taxon>
        <taxon>Actinomycetales</taxon>
        <taxon>Actinomycetaceae</taxon>
        <taxon>Arcanobacterium</taxon>
    </lineage>
</organism>
<dbReference type="GO" id="GO:0016020">
    <property type="term" value="C:membrane"/>
    <property type="evidence" value="ECO:0007669"/>
    <property type="project" value="TreeGrafter"/>
</dbReference>
<dbReference type="InterPro" id="IPR036291">
    <property type="entry name" value="NAD(P)-bd_dom_sf"/>
</dbReference>
<comment type="caution">
    <text evidence="4">The sequence shown here is derived from an EMBL/GenBank/DDBJ whole genome shotgun (WGS) entry which is preliminary data.</text>
</comment>
<dbReference type="Proteomes" id="UP000293036">
    <property type="component" value="Unassembled WGS sequence"/>
</dbReference>
<keyword evidence="5" id="KW-1185">Reference proteome</keyword>
<comment type="similarity">
    <text evidence="1 3">Belongs to the short-chain dehydrogenases/reductases (SDR) family.</text>
</comment>
<evidence type="ECO:0000256" key="2">
    <source>
        <dbReference type="ARBA" id="ARBA00023002"/>
    </source>
</evidence>
<dbReference type="CDD" id="cd05233">
    <property type="entry name" value="SDR_c"/>
    <property type="match status" value="1"/>
</dbReference>
<dbReference type="PIRSF" id="PIRSF000126">
    <property type="entry name" value="11-beta-HSD1"/>
    <property type="match status" value="1"/>
</dbReference>
<dbReference type="PRINTS" id="PR00081">
    <property type="entry name" value="GDHRDH"/>
</dbReference>
<dbReference type="PANTHER" id="PTHR44196:SF2">
    <property type="entry name" value="SHORT-CHAIN DEHYDROGENASE-RELATED"/>
    <property type="match status" value="1"/>
</dbReference>
<gene>
    <name evidence="4" type="ORF">EZJ44_01400</name>
</gene>
<proteinExistence type="inferred from homology"/>
<evidence type="ECO:0000313" key="4">
    <source>
        <dbReference type="EMBL" id="TBW23818.1"/>
    </source>
</evidence>
<dbReference type="InterPro" id="IPR002347">
    <property type="entry name" value="SDR_fam"/>
</dbReference>
<dbReference type="Pfam" id="PF00106">
    <property type="entry name" value="adh_short"/>
    <property type="match status" value="1"/>
</dbReference>